<evidence type="ECO:0000313" key="1">
    <source>
        <dbReference type="EMBL" id="RWR18799.1"/>
    </source>
</evidence>
<dbReference type="EMBL" id="SAUZ01000018">
    <property type="protein sequence ID" value="RWR18799.1"/>
    <property type="molecule type" value="Genomic_DNA"/>
</dbReference>
<name>A0A443JE04_9RHOB</name>
<sequence>MADVTGALHHTFGGKEYTLRLTWGVLAEIQAAHGDDFLDRLSNQDGKTPPFALMIDIAAKALAKGEKMPAIEASDLADDMLTADPELIGRLMVAALPDASGNAVGAGKRKR</sequence>
<evidence type="ECO:0008006" key="3">
    <source>
        <dbReference type="Google" id="ProtNLM"/>
    </source>
</evidence>
<accession>A0A443JE04</accession>
<dbReference type="AlphaFoldDB" id="A0A443JE04"/>
<dbReference type="RefSeq" id="WP_128209650.1">
    <property type="nucleotide sequence ID" value="NZ_JBHRSO010000024.1"/>
</dbReference>
<proteinExistence type="predicted"/>
<reference evidence="1 2" key="2">
    <citation type="submission" date="2019-01" db="EMBL/GenBank/DDBJ databases">
        <authorList>
            <person name="Li Y."/>
        </authorList>
    </citation>
    <scope>NUCLEOTIDE SEQUENCE [LARGE SCALE GENOMIC DNA]</scope>
    <source>
        <strain evidence="1 2">SK2B-1</strain>
    </source>
</reference>
<organism evidence="1 2">
    <name type="scientific">Paenirhodobacter populi</name>
    <dbReference type="NCBI Taxonomy" id="2306993"/>
    <lineage>
        <taxon>Bacteria</taxon>
        <taxon>Pseudomonadati</taxon>
        <taxon>Pseudomonadota</taxon>
        <taxon>Alphaproteobacteria</taxon>
        <taxon>Rhodobacterales</taxon>
        <taxon>Rhodobacter group</taxon>
        <taxon>Paenirhodobacter</taxon>
    </lineage>
</organism>
<gene>
    <name evidence="1" type="ORF">D2T30_15675</name>
</gene>
<protein>
    <recommendedName>
        <fullName evidence="3">Gene transfer agent family protein</fullName>
    </recommendedName>
</protein>
<reference evidence="1 2" key="1">
    <citation type="submission" date="2019-01" db="EMBL/GenBank/DDBJ databases">
        <title>Sinorhodobacter populi sp. nov. isolated from the symptomatic bark tissue of Populus euramericana canker.</title>
        <authorList>
            <person name="Xu G."/>
        </authorList>
    </citation>
    <scope>NUCLEOTIDE SEQUENCE [LARGE SCALE GENOMIC DNA]</scope>
    <source>
        <strain evidence="1 2">SK2B-1</strain>
    </source>
</reference>
<comment type="caution">
    <text evidence="1">The sequence shown here is derived from an EMBL/GenBank/DDBJ whole genome shotgun (WGS) entry which is preliminary data.</text>
</comment>
<evidence type="ECO:0000313" key="2">
    <source>
        <dbReference type="Proteomes" id="UP000284476"/>
    </source>
</evidence>
<dbReference type="Proteomes" id="UP000284476">
    <property type="component" value="Unassembled WGS sequence"/>
</dbReference>